<keyword evidence="1" id="KW-0460">Magnesium</keyword>
<feature type="transmembrane region" description="Helical" evidence="2">
    <location>
        <begin position="55"/>
        <end position="74"/>
    </location>
</feature>
<evidence type="ECO:0000313" key="5">
    <source>
        <dbReference type="Proteomes" id="UP000248330"/>
    </source>
</evidence>
<keyword evidence="1" id="KW-1003">Cell membrane</keyword>
<evidence type="ECO:0000256" key="2">
    <source>
        <dbReference type="SAM" id="Phobius"/>
    </source>
</evidence>
<keyword evidence="1 2" id="KW-0472">Membrane</keyword>
<reference evidence="4 5" key="1">
    <citation type="submission" date="2018-04" db="EMBL/GenBank/DDBJ databases">
        <title>Genomic Encyclopedia of Type Strains, Phase IV (KMG-IV): sequencing the most valuable type-strain genomes for metagenomic binning, comparative biology and taxonomic classification.</title>
        <authorList>
            <person name="Goeker M."/>
        </authorList>
    </citation>
    <scope>NUCLEOTIDE SEQUENCE [LARGE SCALE GENOMIC DNA]</scope>
    <source>
        <strain evidence="4 5">DSM 104150</strain>
    </source>
</reference>
<comment type="subcellular location">
    <subcellularLocation>
        <location evidence="1">Cell inner membrane</location>
        <topology evidence="1">Multi-pass membrane protein</topology>
    </subcellularLocation>
</comment>
<keyword evidence="5" id="KW-1185">Reference proteome</keyword>
<keyword evidence="1" id="KW-1208">Phospholipid metabolism</keyword>
<keyword evidence="1" id="KW-0443">Lipid metabolism</keyword>
<dbReference type="GO" id="GO:0005886">
    <property type="term" value="C:plasma membrane"/>
    <property type="evidence" value="ECO:0007669"/>
    <property type="project" value="UniProtKB-SubCell"/>
</dbReference>
<proteinExistence type="predicted"/>
<dbReference type="GO" id="GO:0009395">
    <property type="term" value="P:phospholipid catabolic process"/>
    <property type="evidence" value="ECO:0007669"/>
    <property type="project" value="UniProtKB-KW"/>
</dbReference>
<dbReference type="AlphaFoldDB" id="A0A318E910"/>
<keyword evidence="1 2" id="KW-0812">Transmembrane</keyword>
<feature type="transmembrane region" description="Helical" evidence="2">
    <location>
        <begin position="149"/>
        <end position="171"/>
    </location>
</feature>
<name>A0A318E910_9GAMM</name>
<keyword evidence="1" id="KW-0479">Metal-binding</keyword>
<comment type="pathway">
    <text evidence="1">Phospholipid metabolism; phosphatidylglycerol biosynthesis; phosphatidylglycerol from CDP-diacylglycerol: step 2/2.</text>
</comment>
<evidence type="ECO:0000313" key="4">
    <source>
        <dbReference type="EMBL" id="PXV68507.1"/>
    </source>
</evidence>
<dbReference type="Proteomes" id="UP000248330">
    <property type="component" value="Unassembled WGS sequence"/>
</dbReference>
<dbReference type="CDD" id="cd06971">
    <property type="entry name" value="PgpA"/>
    <property type="match status" value="1"/>
</dbReference>
<dbReference type="GO" id="GO:0008962">
    <property type="term" value="F:phosphatidylglycerophosphatase activity"/>
    <property type="evidence" value="ECO:0007669"/>
    <property type="project" value="UniProtKB-EC"/>
</dbReference>
<gene>
    <name evidence="4" type="ORF">C8D93_104205</name>
</gene>
<accession>A0A318E910</accession>
<evidence type="ECO:0000256" key="1">
    <source>
        <dbReference type="PIRNR" id="PIRNR006162"/>
    </source>
</evidence>
<dbReference type="InterPro" id="IPR026037">
    <property type="entry name" value="PgpA"/>
</dbReference>
<comment type="function">
    <text evidence="1">Lipid phosphatase which dephosphorylates phosphatidylglycerophosphate (PGP) to phosphatidylglycerol (PG).</text>
</comment>
<protein>
    <recommendedName>
        <fullName evidence="1">Phosphatidylglycerophosphatase A</fullName>
        <ecNumber evidence="1">3.1.3.27</ecNumber>
    </recommendedName>
    <alternativeName>
        <fullName evidence="1">Phosphatidylglycerolphosphate phosphatase A</fullName>
    </alternativeName>
</protein>
<dbReference type="InterPro" id="IPR036681">
    <property type="entry name" value="PgpA-like_sf"/>
</dbReference>
<dbReference type="OrthoDB" id="9804091at2"/>
<organism evidence="4 5">
    <name type="scientific">Sinimarinibacterium flocculans</name>
    <dbReference type="NCBI Taxonomy" id="985250"/>
    <lineage>
        <taxon>Bacteria</taxon>
        <taxon>Pseudomonadati</taxon>
        <taxon>Pseudomonadota</taxon>
        <taxon>Gammaproteobacteria</taxon>
        <taxon>Nevskiales</taxon>
        <taxon>Nevskiaceae</taxon>
        <taxon>Sinimarinibacterium</taxon>
    </lineage>
</organism>
<comment type="catalytic activity">
    <reaction evidence="1">
        <text>a 1,2-diacyl-sn-glycero-3-phospho-(1'-sn-glycero-3'-phosphate) + H2O = a 1,2-diacyl-sn-glycero-3-phospho-(1'-sn-glycerol) + phosphate</text>
        <dbReference type="Rhea" id="RHEA:33751"/>
        <dbReference type="ChEBI" id="CHEBI:15377"/>
        <dbReference type="ChEBI" id="CHEBI:43474"/>
        <dbReference type="ChEBI" id="CHEBI:60110"/>
        <dbReference type="ChEBI" id="CHEBI:64716"/>
        <dbReference type="EC" id="3.1.3.27"/>
    </reaction>
</comment>
<dbReference type="EC" id="3.1.3.27" evidence="1"/>
<keyword evidence="1" id="KW-0595">Phospholipid degradation</keyword>
<comment type="caution">
    <text evidence="4">The sequence shown here is derived from an EMBL/GenBank/DDBJ whole genome shotgun (WGS) entry which is preliminary data.</text>
</comment>
<keyword evidence="1" id="KW-0442">Lipid degradation</keyword>
<dbReference type="GO" id="GO:0006655">
    <property type="term" value="P:phosphatidylglycerol biosynthetic process"/>
    <property type="evidence" value="ECO:0007669"/>
    <property type="project" value="UniProtKB-UniPathway"/>
</dbReference>
<dbReference type="InterPro" id="IPR007686">
    <property type="entry name" value="YutG/PgpA"/>
</dbReference>
<feature type="domain" description="YutG/PgpA" evidence="3">
    <location>
        <begin position="22"/>
        <end position="164"/>
    </location>
</feature>
<dbReference type="EMBL" id="QICN01000004">
    <property type="protein sequence ID" value="PXV68507.1"/>
    <property type="molecule type" value="Genomic_DNA"/>
</dbReference>
<evidence type="ECO:0000259" key="3">
    <source>
        <dbReference type="Pfam" id="PF04608"/>
    </source>
</evidence>
<dbReference type="GO" id="GO:0046872">
    <property type="term" value="F:metal ion binding"/>
    <property type="evidence" value="ECO:0007669"/>
    <property type="project" value="UniProtKB-KW"/>
</dbReference>
<feature type="transmembrane region" description="Helical" evidence="2">
    <location>
        <begin position="86"/>
        <end position="104"/>
    </location>
</feature>
<dbReference type="RefSeq" id="WP_110264996.1">
    <property type="nucleotide sequence ID" value="NZ_CAKZQT010000015.1"/>
</dbReference>
<dbReference type="Pfam" id="PF04608">
    <property type="entry name" value="PgpA"/>
    <property type="match status" value="1"/>
</dbReference>
<dbReference type="PIRSF" id="PIRSF006162">
    <property type="entry name" value="PgpA"/>
    <property type="match status" value="1"/>
</dbReference>
<comment type="cofactor">
    <cofactor evidence="1">
        <name>Mg(2+)</name>
        <dbReference type="ChEBI" id="CHEBI:18420"/>
    </cofactor>
</comment>
<sequence>MTVRKSPRPPRALILSTPEHLIAFGFGTGLSPVAPGTVGTLVGVLLFLPLSLLDAPVYAAVLAVLFASGCWICGESARLLGVHDHGGIVFDEIVGYLVAAAPLLCFAPQPPLVVALSMFAAFGLFRLFDIWKPWPIRALDRSVHGGFGIMLDDLLAGAAAALPLWGALYAWTGRLA</sequence>
<dbReference type="SUPFAM" id="SSF101307">
    <property type="entry name" value="YutG-like"/>
    <property type="match status" value="1"/>
</dbReference>
<keyword evidence="1" id="KW-0997">Cell inner membrane</keyword>
<dbReference type="PANTHER" id="PTHR36305">
    <property type="entry name" value="PHOSPHATIDYLGLYCEROPHOSPHATASE A"/>
    <property type="match status" value="1"/>
</dbReference>
<dbReference type="PANTHER" id="PTHR36305:SF1">
    <property type="entry name" value="PHOSPHATIDYLGLYCEROPHOSPHATASE A"/>
    <property type="match status" value="1"/>
</dbReference>
<keyword evidence="1" id="KW-0378">Hydrolase</keyword>
<keyword evidence="2" id="KW-1133">Transmembrane helix</keyword>
<feature type="transmembrane region" description="Helical" evidence="2">
    <location>
        <begin position="21"/>
        <end position="49"/>
    </location>
</feature>
<dbReference type="UniPathway" id="UPA00084">
    <property type="reaction ID" value="UER00504"/>
</dbReference>